<sequence length="109" mass="11751">MERVTGDGPAAGTRREGTRMATEPITLDRALRRMAVLHAREMAALRRAGARPVLRQRPPNTALPMRTTVAPWAIASSRSPLMPIDRPTALAVPGAPLASTSSRSDRSRS</sequence>
<dbReference type="KEGG" id="cga:Celgi_2374"/>
<reference evidence="3" key="1">
    <citation type="submission" date="2011-04" db="EMBL/GenBank/DDBJ databases">
        <title>Complete sequence of Cellvibrio gilvus ATCC 13127.</title>
        <authorList>
            <person name="Lucas S."/>
            <person name="Han J."/>
            <person name="Lapidus A."/>
            <person name="Cheng J.-F."/>
            <person name="Goodwin L."/>
            <person name="Pitluck S."/>
            <person name="Peters L."/>
            <person name="Munk A."/>
            <person name="Detter J.C."/>
            <person name="Han C."/>
            <person name="Tapia R."/>
            <person name="Land M."/>
            <person name="Hauser L."/>
            <person name="Kyrpides N."/>
            <person name="Ivanova N."/>
            <person name="Ovchinnikova G."/>
            <person name="Pagani I."/>
            <person name="Mead D."/>
            <person name="Brumm P."/>
            <person name="Woyke T."/>
        </authorList>
    </citation>
    <scope>NUCLEOTIDE SEQUENCE [LARGE SCALE GENOMIC DNA]</scope>
    <source>
        <strain evidence="3">ATCC 13127 / NRRL B-14078</strain>
    </source>
</reference>
<protein>
    <submittedName>
        <fullName evidence="2">Uncharacterized protein</fullName>
    </submittedName>
</protein>
<proteinExistence type="predicted"/>
<feature type="region of interest" description="Disordered" evidence="1">
    <location>
        <begin position="85"/>
        <end position="109"/>
    </location>
</feature>
<dbReference type="EMBL" id="CP002665">
    <property type="protein sequence ID" value="AEI12873.1"/>
    <property type="molecule type" value="Genomic_DNA"/>
</dbReference>
<evidence type="ECO:0000256" key="1">
    <source>
        <dbReference type="SAM" id="MobiDB-lite"/>
    </source>
</evidence>
<keyword evidence="3" id="KW-1185">Reference proteome</keyword>
<accession>F8A1I9</accession>
<name>F8A1I9_CELGA</name>
<dbReference type="Proteomes" id="UP000000485">
    <property type="component" value="Chromosome"/>
</dbReference>
<dbReference type="AlphaFoldDB" id="F8A1I9"/>
<dbReference type="STRING" id="593907.Celgi_2374"/>
<evidence type="ECO:0000313" key="2">
    <source>
        <dbReference type="EMBL" id="AEI12873.1"/>
    </source>
</evidence>
<organism evidence="2 3">
    <name type="scientific">Cellulomonas gilvus (strain ATCC 13127 / NRRL B-14078)</name>
    <name type="common">Cellvibrio gilvus</name>
    <dbReference type="NCBI Taxonomy" id="593907"/>
    <lineage>
        <taxon>Bacteria</taxon>
        <taxon>Bacillati</taxon>
        <taxon>Actinomycetota</taxon>
        <taxon>Actinomycetes</taxon>
        <taxon>Micrococcales</taxon>
        <taxon>Cellulomonadaceae</taxon>
        <taxon>Cellulomonas</taxon>
    </lineage>
</organism>
<feature type="region of interest" description="Disordered" evidence="1">
    <location>
        <begin position="1"/>
        <end position="23"/>
    </location>
</feature>
<dbReference type="HOGENOM" id="CLU_2179116_0_0_11"/>
<evidence type="ECO:0000313" key="3">
    <source>
        <dbReference type="Proteomes" id="UP000000485"/>
    </source>
</evidence>
<gene>
    <name evidence="2" type="ordered locus">Celgi_2374</name>
</gene>